<dbReference type="Proteomes" id="UP000646211">
    <property type="component" value="Unassembled WGS sequence"/>
</dbReference>
<dbReference type="Gene3D" id="6.10.280.50">
    <property type="match status" value="1"/>
</dbReference>
<gene>
    <name evidence="1" type="ORF">IR213_14480</name>
</gene>
<protein>
    <submittedName>
        <fullName evidence="1">DUF465 domain-containing protein</fullName>
    </submittedName>
</protein>
<sequence length="76" mass="9328">MENHDLLHVFPEYQEKIVQLQTEDVHFRDLFDEYHKTKREVFSIKTEEVITTDEYLKELKVKLLHLKDEIYHILKG</sequence>
<dbReference type="Pfam" id="PF04325">
    <property type="entry name" value="DUF465"/>
    <property type="match status" value="1"/>
</dbReference>
<evidence type="ECO:0000313" key="2">
    <source>
        <dbReference type="Proteomes" id="UP000646211"/>
    </source>
</evidence>
<comment type="caution">
    <text evidence="1">The sequence shown here is derived from an EMBL/GenBank/DDBJ whole genome shotgun (WGS) entry which is preliminary data.</text>
</comment>
<evidence type="ECO:0000313" key="1">
    <source>
        <dbReference type="EMBL" id="MBF2709786.1"/>
    </source>
</evidence>
<dbReference type="EMBL" id="JADHEC010000043">
    <property type="protein sequence ID" value="MBF2709786.1"/>
    <property type="molecule type" value="Genomic_DNA"/>
</dbReference>
<name>A0A930XWV2_9FLAO</name>
<keyword evidence="2" id="KW-1185">Reference proteome</keyword>
<dbReference type="InterPro" id="IPR038444">
    <property type="entry name" value="DUF465_sf"/>
</dbReference>
<dbReference type="RefSeq" id="WP_194313019.1">
    <property type="nucleotide sequence ID" value="NZ_JADHEC010000043.1"/>
</dbReference>
<accession>A0A930XWV2</accession>
<dbReference type="AlphaFoldDB" id="A0A930XWV2"/>
<proteinExistence type="predicted"/>
<organism evidence="1 2">
    <name type="scientific">Flavobacterium soyangense</name>
    <dbReference type="NCBI Taxonomy" id="2023265"/>
    <lineage>
        <taxon>Bacteria</taxon>
        <taxon>Pseudomonadati</taxon>
        <taxon>Bacteroidota</taxon>
        <taxon>Flavobacteriia</taxon>
        <taxon>Flavobacteriales</taxon>
        <taxon>Flavobacteriaceae</taxon>
        <taxon>Flavobacterium</taxon>
    </lineage>
</organism>
<dbReference type="InterPro" id="IPR007420">
    <property type="entry name" value="DUF465"/>
</dbReference>
<reference evidence="1" key="1">
    <citation type="submission" date="2020-11" db="EMBL/GenBank/DDBJ databases">
        <title>Genome of Flavobacterium soyangense.</title>
        <authorList>
            <person name="Liu Q."/>
            <person name="Xin Y.-H."/>
        </authorList>
    </citation>
    <scope>NUCLEOTIDE SEQUENCE</scope>
    <source>
        <strain evidence="1">CGMCC 1.13493</strain>
    </source>
</reference>